<dbReference type="Proteomes" id="UP001312908">
    <property type="component" value="Unassembled WGS sequence"/>
</dbReference>
<name>A0ABU7TZ82_9PROT</name>
<accession>A0ABU7TZ82</accession>
<dbReference type="EMBL" id="JAWJZY010000001">
    <property type="protein sequence ID" value="MEE8657678.1"/>
    <property type="molecule type" value="Genomic_DNA"/>
</dbReference>
<reference evidence="2 3" key="1">
    <citation type="submission" date="2023-10" db="EMBL/GenBank/DDBJ databases">
        <title>Sorlinia euscelidii gen. nov., sp. nov., an acetic acid bacteria isolated from the gut of Euscelidius variegatus emitter.</title>
        <authorList>
            <person name="Michoud G."/>
            <person name="Marasco R."/>
            <person name="Seferji K."/>
            <person name="Gonella E."/>
            <person name="Garuglieri E."/>
            <person name="Alma A."/>
            <person name="Mapelli F."/>
            <person name="Borin S."/>
            <person name="Daffonchio D."/>
            <person name="Crotti E."/>
        </authorList>
    </citation>
    <scope>NUCLEOTIDE SEQUENCE [LARGE SCALE GENOMIC DNA]</scope>
    <source>
        <strain evidence="2 3">EV16P</strain>
    </source>
</reference>
<keyword evidence="1" id="KW-1133">Transmembrane helix</keyword>
<evidence type="ECO:0000256" key="1">
    <source>
        <dbReference type="SAM" id="Phobius"/>
    </source>
</evidence>
<keyword evidence="1" id="KW-0472">Membrane</keyword>
<feature type="transmembrane region" description="Helical" evidence="1">
    <location>
        <begin position="12"/>
        <end position="30"/>
    </location>
</feature>
<organism evidence="2 3">
    <name type="scientific">Sorlinia euscelidii</name>
    <dbReference type="NCBI Taxonomy" id="3081148"/>
    <lineage>
        <taxon>Bacteria</taxon>
        <taxon>Pseudomonadati</taxon>
        <taxon>Pseudomonadota</taxon>
        <taxon>Alphaproteobacteria</taxon>
        <taxon>Acetobacterales</taxon>
        <taxon>Acetobacteraceae</taxon>
        <taxon>Sorlinia</taxon>
    </lineage>
</organism>
<sequence length="31" mass="3412">MDAFLRSRTAYISAFIFGGLVALSFLIRFAG</sequence>
<protein>
    <submittedName>
        <fullName evidence="2">Uncharacterized protein</fullName>
    </submittedName>
</protein>
<proteinExistence type="predicted"/>
<keyword evidence="3" id="KW-1185">Reference proteome</keyword>
<keyword evidence="1" id="KW-0812">Transmembrane</keyword>
<evidence type="ECO:0000313" key="2">
    <source>
        <dbReference type="EMBL" id="MEE8657678.1"/>
    </source>
</evidence>
<evidence type="ECO:0000313" key="3">
    <source>
        <dbReference type="Proteomes" id="UP001312908"/>
    </source>
</evidence>
<gene>
    <name evidence="2" type="ORF">DOFOFD_01445</name>
</gene>
<comment type="caution">
    <text evidence="2">The sequence shown here is derived from an EMBL/GenBank/DDBJ whole genome shotgun (WGS) entry which is preliminary data.</text>
</comment>